<feature type="coiled-coil region" evidence="1">
    <location>
        <begin position="63"/>
        <end position="94"/>
    </location>
</feature>
<sequence length="139" mass="15613">MNTLEAIAGYSGRQFVRLRNPLKLSGGVKAESLEGVLDLGGGDVAVAVSIEGREEEGSSVEGREIAILERDQAKEEAERLRSVVRRQRRELKSRMLDVAREESERKRMHDERSSAWYIEFYDAMYMPLAIALSGQQVLG</sequence>
<comment type="caution">
    <text evidence="2">The sequence shown here is derived from an EMBL/GenBank/DDBJ whole genome shotgun (WGS) entry which is preliminary data.</text>
</comment>
<dbReference type="GO" id="GO:0051225">
    <property type="term" value="P:spindle assembly"/>
    <property type="evidence" value="ECO:0007669"/>
    <property type="project" value="InterPro"/>
</dbReference>
<evidence type="ECO:0000313" key="2">
    <source>
        <dbReference type="EMBL" id="KAH0469084.1"/>
    </source>
</evidence>
<proteinExistence type="predicted"/>
<dbReference type="InterPro" id="IPR029131">
    <property type="entry name" value="HAUS5"/>
</dbReference>
<organism evidence="2 3">
    <name type="scientific">Dendrobium chrysotoxum</name>
    <name type="common">Orchid</name>
    <dbReference type="NCBI Taxonomy" id="161865"/>
    <lineage>
        <taxon>Eukaryota</taxon>
        <taxon>Viridiplantae</taxon>
        <taxon>Streptophyta</taxon>
        <taxon>Embryophyta</taxon>
        <taxon>Tracheophyta</taxon>
        <taxon>Spermatophyta</taxon>
        <taxon>Magnoliopsida</taxon>
        <taxon>Liliopsida</taxon>
        <taxon>Asparagales</taxon>
        <taxon>Orchidaceae</taxon>
        <taxon>Epidendroideae</taxon>
        <taxon>Malaxideae</taxon>
        <taxon>Dendrobiinae</taxon>
        <taxon>Dendrobium</taxon>
    </lineage>
</organism>
<accession>A0AAV7HMU6</accession>
<reference evidence="2 3" key="1">
    <citation type="journal article" date="2021" name="Hortic Res">
        <title>Chromosome-scale assembly of the Dendrobium chrysotoxum genome enhances the understanding of orchid evolution.</title>
        <authorList>
            <person name="Zhang Y."/>
            <person name="Zhang G.Q."/>
            <person name="Zhang D."/>
            <person name="Liu X.D."/>
            <person name="Xu X.Y."/>
            <person name="Sun W.H."/>
            <person name="Yu X."/>
            <person name="Zhu X."/>
            <person name="Wang Z.W."/>
            <person name="Zhao X."/>
            <person name="Zhong W.Y."/>
            <person name="Chen H."/>
            <person name="Yin W.L."/>
            <person name="Huang T."/>
            <person name="Niu S.C."/>
            <person name="Liu Z.J."/>
        </authorList>
    </citation>
    <scope>NUCLEOTIDE SEQUENCE [LARGE SCALE GENOMIC DNA]</scope>
    <source>
        <strain evidence="2">Lindl</strain>
    </source>
</reference>
<dbReference type="EMBL" id="JAGFBR010000003">
    <property type="protein sequence ID" value="KAH0469084.1"/>
    <property type="molecule type" value="Genomic_DNA"/>
</dbReference>
<gene>
    <name evidence="2" type="ORF">IEQ34_002316</name>
</gene>
<dbReference type="InterPro" id="IPR044706">
    <property type="entry name" value="AUG5_plant"/>
</dbReference>
<dbReference type="AlphaFoldDB" id="A0AAV7HMU6"/>
<dbReference type="PANTHER" id="PTHR34968">
    <property type="entry name" value="AUGMIN SUBUNIT 5"/>
    <property type="match status" value="1"/>
</dbReference>
<keyword evidence="1" id="KW-0175">Coiled coil</keyword>
<evidence type="ECO:0000313" key="3">
    <source>
        <dbReference type="Proteomes" id="UP000775213"/>
    </source>
</evidence>
<evidence type="ECO:0000256" key="1">
    <source>
        <dbReference type="SAM" id="Coils"/>
    </source>
</evidence>
<dbReference type="Proteomes" id="UP000775213">
    <property type="component" value="Unassembled WGS sequence"/>
</dbReference>
<dbReference type="PANTHER" id="PTHR34968:SF1">
    <property type="entry name" value="AUGMIN SUBUNIT 5"/>
    <property type="match status" value="1"/>
</dbReference>
<dbReference type="Pfam" id="PF14817">
    <property type="entry name" value="HAUS5"/>
    <property type="match status" value="1"/>
</dbReference>
<dbReference type="GO" id="GO:0070652">
    <property type="term" value="C:HAUS complex"/>
    <property type="evidence" value="ECO:0007669"/>
    <property type="project" value="InterPro"/>
</dbReference>
<dbReference type="GO" id="GO:0005876">
    <property type="term" value="C:spindle microtubule"/>
    <property type="evidence" value="ECO:0007669"/>
    <property type="project" value="InterPro"/>
</dbReference>
<protein>
    <submittedName>
        <fullName evidence="2">Uncharacterized protein</fullName>
    </submittedName>
</protein>
<keyword evidence="3" id="KW-1185">Reference proteome</keyword>
<name>A0AAV7HMU6_DENCH</name>